<sequence length="161" mass="17585">MDMKNLLLAVICIVCLASMSCGGGFIDRLTPCEVTEQSMEYTDRDFPPLGMMTLYEAKQIQERIKIKHRVSQISLKRLAQDDKLGHDDAIGFINDNIKDAEHFQDVVVGSAGNPMSLMGLLGTSGLGLMAGRMLKRKGDLAPVEVDEVVAKAKISVMKEGV</sequence>
<protein>
    <submittedName>
        <fullName evidence="1">Uncharacterized protein</fullName>
    </submittedName>
</protein>
<evidence type="ECO:0000313" key="1">
    <source>
        <dbReference type="EMBL" id="KKN77885.1"/>
    </source>
</evidence>
<comment type="caution">
    <text evidence="1">The sequence shown here is derived from an EMBL/GenBank/DDBJ whole genome shotgun (WGS) entry which is preliminary data.</text>
</comment>
<dbReference type="AlphaFoldDB" id="A0A0F9T9J6"/>
<name>A0A0F9T9J6_9ZZZZ</name>
<dbReference type="EMBL" id="LAZR01000272">
    <property type="protein sequence ID" value="KKN77885.1"/>
    <property type="molecule type" value="Genomic_DNA"/>
</dbReference>
<dbReference type="PROSITE" id="PS51257">
    <property type="entry name" value="PROKAR_LIPOPROTEIN"/>
    <property type="match status" value="1"/>
</dbReference>
<accession>A0A0F9T9J6</accession>
<organism evidence="1">
    <name type="scientific">marine sediment metagenome</name>
    <dbReference type="NCBI Taxonomy" id="412755"/>
    <lineage>
        <taxon>unclassified sequences</taxon>
        <taxon>metagenomes</taxon>
        <taxon>ecological metagenomes</taxon>
    </lineage>
</organism>
<proteinExistence type="predicted"/>
<gene>
    <name evidence="1" type="ORF">LCGC14_0356220</name>
</gene>
<reference evidence="1" key="1">
    <citation type="journal article" date="2015" name="Nature">
        <title>Complex archaea that bridge the gap between prokaryotes and eukaryotes.</title>
        <authorList>
            <person name="Spang A."/>
            <person name="Saw J.H."/>
            <person name="Jorgensen S.L."/>
            <person name="Zaremba-Niedzwiedzka K."/>
            <person name="Martijn J."/>
            <person name="Lind A.E."/>
            <person name="van Eijk R."/>
            <person name="Schleper C."/>
            <person name="Guy L."/>
            <person name="Ettema T.J."/>
        </authorList>
    </citation>
    <scope>NUCLEOTIDE SEQUENCE</scope>
</reference>